<dbReference type="PRINTS" id="PR00404">
    <property type="entry name" value="MADSDOMAIN"/>
</dbReference>
<evidence type="ECO:0000256" key="3">
    <source>
        <dbReference type="ARBA" id="ARBA00023125"/>
    </source>
</evidence>
<dbReference type="GO" id="GO:0005634">
    <property type="term" value="C:nucleus"/>
    <property type="evidence" value="ECO:0007669"/>
    <property type="project" value="UniProtKB-SubCell"/>
</dbReference>
<reference evidence="7 8" key="1">
    <citation type="submission" date="2024-12" db="EMBL/GenBank/DDBJ databases">
        <title>The unique morphological basis and parallel evolutionary history of personate flowers in Penstemon.</title>
        <authorList>
            <person name="Depatie T.H."/>
            <person name="Wessinger C.A."/>
        </authorList>
    </citation>
    <scope>NUCLEOTIDE SEQUENCE [LARGE SCALE GENOMIC DNA]</scope>
    <source>
        <strain evidence="7">WTNN_2</strain>
        <tissue evidence="7">Leaf</tissue>
    </source>
</reference>
<name>A0ABD3TQD7_9LAMI</name>
<dbReference type="GO" id="GO:0003677">
    <property type="term" value="F:DNA binding"/>
    <property type="evidence" value="ECO:0007669"/>
    <property type="project" value="UniProtKB-KW"/>
</dbReference>
<dbReference type="SUPFAM" id="SSF55455">
    <property type="entry name" value="SRF-like"/>
    <property type="match status" value="1"/>
</dbReference>
<evidence type="ECO:0000256" key="2">
    <source>
        <dbReference type="ARBA" id="ARBA00023015"/>
    </source>
</evidence>
<feature type="domain" description="MADS-box" evidence="6">
    <location>
        <begin position="7"/>
        <end position="67"/>
    </location>
</feature>
<evidence type="ECO:0000256" key="5">
    <source>
        <dbReference type="ARBA" id="ARBA00023242"/>
    </source>
</evidence>
<dbReference type="InterPro" id="IPR002100">
    <property type="entry name" value="TF_MADSbox"/>
</dbReference>
<comment type="subcellular location">
    <subcellularLocation>
        <location evidence="1">Nucleus</location>
    </subcellularLocation>
</comment>
<dbReference type="Pfam" id="PF00319">
    <property type="entry name" value="SRF-TF"/>
    <property type="match status" value="1"/>
</dbReference>
<dbReference type="PROSITE" id="PS50066">
    <property type="entry name" value="MADS_BOX_2"/>
    <property type="match status" value="1"/>
</dbReference>
<keyword evidence="5" id="KW-0539">Nucleus</keyword>
<evidence type="ECO:0000259" key="6">
    <source>
        <dbReference type="PROSITE" id="PS50066"/>
    </source>
</evidence>
<evidence type="ECO:0000256" key="1">
    <source>
        <dbReference type="ARBA" id="ARBA00004123"/>
    </source>
</evidence>
<sequence length="194" mass="22173">MANRQLKGRQKISIQRIENRDGLFASFSKRRLGVYKKASELSTLCGVDVGIIIFSPQGNPHSFFSPTMKSVIDRYKNPNMQSNYYPTIIDTHTRGQISNLNHKLDDSRAEAEAEIERGKILKENDKTRQKGWWEETPVEQMNKKQARELKTWFENFLSKSSIQMEQLKRGVSLSSTIILENVSAHGTTHVTTTG</sequence>
<organism evidence="7 8">
    <name type="scientific">Penstemon smallii</name>
    <dbReference type="NCBI Taxonomy" id="265156"/>
    <lineage>
        <taxon>Eukaryota</taxon>
        <taxon>Viridiplantae</taxon>
        <taxon>Streptophyta</taxon>
        <taxon>Embryophyta</taxon>
        <taxon>Tracheophyta</taxon>
        <taxon>Spermatophyta</taxon>
        <taxon>Magnoliopsida</taxon>
        <taxon>eudicotyledons</taxon>
        <taxon>Gunneridae</taxon>
        <taxon>Pentapetalae</taxon>
        <taxon>asterids</taxon>
        <taxon>lamiids</taxon>
        <taxon>Lamiales</taxon>
        <taxon>Plantaginaceae</taxon>
        <taxon>Cheloneae</taxon>
        <taxon>Penstemon</taxon>
    </lineage>
</organism>
<keyword evidence="2" id="KW-0805">Transcription regulation</keyword>
<keyword evidence="4" id="KW-0804">Transcription</keyword>
<dbReference type="Gene3D" id="3.40.1810.10">
    <property type="entry name" value="Transcription factor, MADS-box"/>
    <property type="match status" value="1"/>
</dbReference>
<evidence type="ECO:0000313" key="8">
    <source>
        <dbReference type="Proteomes" id="UP001634393"/>
    </source>
</evidence>
<dbReference type="EMBL" id="JBJXBP010000003">
    <property type="protein sequence ID" value="KAL3838483.1"/>
    <property type="molecule type" value="Genomic_DNA"/>
</dbReference>
<comment type="caution">
    <text evidence="7">The sequence shown here is derived from an EMBL/GenBank/DDBJ whole genome shotgun (WGS) entry which is preliminary data.</text>
</comment>
<dbReference type="PANTHER" id="PTHR11945">
    <property type="entry name" value="MADS BOX PROTEIN"/>
    <property type="match status" value="1"/>
</dbReference>
<gene>
    <name evidence="7" type="ORF">ACJIZ3_023074</name>
</gene>
<keyword evidence="8" id="KW-1185">Reference proteome</keyword>
<keyword evidence="3" id="KW-0238">DNA-binding</keyword>
<protein>
    <recommendedName>
        <fullName evidence="6">MADS-box domain-containing protein</fullName>
    </recommendedName>
</protein>
<accession>A0ABD3TQD7</accession>
<dbReference type="SMART" id="SM00432">
    <property type="entry name" value="MADS"/>
    <property type="match status" value="1"/>
</dbReference>
<dbReference type="AlphaFoldDB" id="A0ABD3TQD7"/>
<dbReference type="Proteomes" id="UP001634393">
    <property type="component" value="Unassembled WGS sequence"/>
</dbReference>
<evidence type="ECO:0000313" key="7">
    <source>
        <dbReference type="EMBL" id="KAL3838483.1"/>
    </source>
</evidence>
<evidence type="ECO:0000256" key="4">
    <source>
        <dbReference type="ARBA" id="ARBA00023163"/>
    </source>
</evidence>
<proteinExistence type="predicted"/>
<dbReference type="PANTHER" id="PTHR11945:SF776">
    <property type="entry name" value="AGAMOUS-LIKE 50-RELATED"/>
    <property type="match status" value="1"/>
</dbReference>
<dbReference type="InterPro" id="IPR036879">
    <property type="entry name" value="TF_MADSbox_sf"/>
</dbReference>